<dbReference type="SMART" id="SM00855">
    <property type="entry name" value="PGAM"/>
    <property type="match status" value="1"/>
</dbReference>
<accession>A0A1S1QI13</accession>
<reference evidence="3" key="1">
    <citation type="submission" date="2016-07" db="EMBL/GenBank/DDBJ databases">
        <title>Sequence Frankia sp. strain CcI1.17.</title>
        <authorList>
            <person name="Ghodhbane-Gtari F."/>
            <person name="Swanson E."/>
            <person name="Gueddou A."/>
            <person name="Morris K."/>
            <person name="Hezbri K."/>
            <person name="Ktari A."/>
            <person name="Nouioui I."/>
            <person name="Abebe-Akele F."/>
            <person name="Simpson S."/>
            <person name="Thomas K."/>
            <person name="Gtari M."/>
            <person name="Tisa L.S."/>
            <person name="Hurst S."/>
        </authorList>
    </citation>
    <scope>NUCLEOTIDE SEQUENCE [LARGE SCALE GENOMIC DNA]</scope>
    <source>
        <strain evidence="3">Cc1.17</strain>
    </source>
</reference>
<feature type="region of interest" description="Disordered" evidence="1">
    <location>
        <begin position="1"/>
        <end position="24"/>
    </location>
</feature>
<evidence type="ECO:0000313" key="2">
    <source>
        <dbReference type="EMBL" id="OHV32712.1"/>
    </source>
</evidence>
<dbReference type="InterPro" id="IPR029033">
    <property type="entry name" value="His_PPase_superfam"/>
</dbReference>
<dbReference type="Gene3D" id="3.40.50.1240">
    <property type="entry name" value="Phosphoglycerate mutase-like"/>
    <property type="match status" value="1"/>
</dbReference>
<keyword evidence="3" id="KW-1185">Reference proteome</keyword>
<evidence type="ECO:0000256" key="1">
    <source>
        <dbReference type="SAM" id="MobiDB-lite"/>
    </source>
</evidence>
<dbReference type="InterPro" id="IPR013078">
    <property type="entry name" value="His_Pase_superF_clade-1"/>
</dbReference>
<sequence>MPDSSSTSAPTRHETGVNTDTGRGAATSHTVVIVRHALALPKKTWTGEDAARPLTARGIRQAATFATVVTRDLAVRQVLTSPTLRCEQTVAPLADARGLPLRRSAMLGVDGSTEALLDLLTSDETDGSVLCTHGERINDLFRAWQARGWRGWPGADGRTRKGDAWLLRGQPALDATVEYLATPEHRDPRPGPDHHPGPVHHL</sequence>
<feature type="compositionally biased region" description="Polar residues" evidence="1">
    <location>
        <begin position="1"/>
        <end position="21"/>
    </location>
</feature>
<dbReference type="EMBL" id="MBLM01000137">
    <property type="protein sequence ID" value="OHV32712.1"/>
    <property type="molecule type" value="Genomic_DNA"/>
</dbReference>
<proteinExistence type="predicted"/>
<dbReference type="CDD" id="cd07067">
    <property type="entry name" value="HP_PGM_like"/>
    <property type="match status" value="1"/>
</dbReference>
<organism evidence="2 3">
    <name type="scientific">Parafrankia colletiae</name>
    <dbReference type="NCBI Taxonomy" id="573497"/>
    <lineage>
        <taxon>Bacteria</taxon>
        <taxon>Bacillati</taxon>
        <taxon>Actinomycetota</taxon>
        <taxon>Actinomycetes</taxon>
        <taxon>Frankiales</taxon>
        <taxon>Frankiaceae</taxon>
        <taxon>Parafrankia</taxon>
    </lineage>
</organism>
<dbReference type="RefSeq" id="WP_071087676.1">
    <property type="nucleotide sequence ID" value="NZ_MBLM01000137.1"/>
</dbReference>
<dbReference type="Proteomes" id="UP000179627">
    <property type="component" value="Unassembled WGS sequence"/>
</dbReference>
<gene>
    <name evidence="2" type="ORF">CC117_24505</name>
</gene>
<dbReference type="OrthoDB" id="4287477at2"/>
<feature type="region of interest" description="Disordered" evidence="1">
    <location>
        <begin position="183"/>
        <end position="202"/>
    </location>
</feature>
<feature type="compositionally biased region" description="Basic and acidic residues" evidence="1">
    <location>
        <begin position="183"/>
        <end position="196"/>
    </location>
</feature>
<dbReference type="SUPFAM" id="SSF53254">
    <property type="entry name" value="Phosphoglycerate mutase-like"/>
    <property type="match status" value="1"/>
</dbReference>
<dbReference type="AlphaFoldDB" id="A0A1S1QI13"/>
<name>A0A1S1QI13_9ACTN</name>
<protein>
    <submittedName>
        <fullName evidence="2">Phosphoglycerate mutase</fullName>
    </submittedName>
</protein>
<dbReference type="Pfam" id="PF00300">
    <property type="entry name" value="His_Phos_1"/>
    <property type="match status" value="1"/>
</dbReference>
<comment type="caution">
    <text evidence="2">The sequence shown here is derived from an EMBL/GenBank/DDBJ whole genome shotgun (WGS) entry which is preliminary data.</text>
</comment>
<evidence type="ECO:0000313" key="3">
    <source>
        <dbReference type="Proteomes" id="UP000179627"/>
    </source>
</evidence>